<reference evidence="4" key="1">
    <citation type="submission" date="2017-02" db="UniProtKB">
        <authorList>
            <consortium name="WormBaseParasite"/>
        </authorList>
    </citation>
    <scope>IDENTIFICATION</scope>
</reference>
<protein>
    <submittedName>
        <fullName evidence="1 4">Uncharacterized protein</fullName>
    </submittedName>
</protein>
<dbReference type="AlphaFoldDB" id="A0A0N4UKF4"/>
<proteinExistence type="predicted"/>
<dbReference type="EMBL" id="UYYG01000052">
    <property type="protein sequence ID" value="VDN52296.1"/>
    <property type="molecule type" value="Genomic_DNA"/>
</dbReference>
<dbReference type="WBParaSite" id="DME_0000819301-mRNA-1">
    <property type="protein sequence ID" value="DME_0000819301-mRNA-1"/>
    <property type="gene ID" value="DME_0000819301"/>
</dbReference>
<accession>A0A0N4UKF4</accession>
<evidence type="ECO:0000313" key="1">
    <source>
        <dbReference type="EMBL" id="VDN52296.1"/>
    </source>
</evidence>
<dbReference type="Proteomes" id="UP000274756">
    <property type="component" value="Unassembled WGS sequence"/>
</dbReference>
<evidence type="ECO:0000313" key="2">
    <source>
        <dbReference type="Proteomes" id="UP000038040"/>
    </source>
</evidence>
<sequence length="97" mass="11230">MLETINYANILLDHSAQQIAYDFKYMRSDSETPELRKMFEKNEKAEEFSLDSIQQSDISLAKIRSVQIISFQIQIIFRKLTEDLGVRMSAPSHGSSR</sequence>
<name>A0A0N4UKF4_DRAME</name>
<evidence type="ECO:0000313" key="4">
    <source>
        <dbReference type="WBParaSite" id="DME_0000819301-mRNA-1"/>
    </source>
</evidence>
<keyword evidence="3" id="KW-1185">Reference proteome</keyword>
<organism evidence="2 4">
    <name type="scientific">Dracunculus medinensis</name>
    <name type="common">Guinea worm</name>
    <dbReference type="NCBI Taxonomy" id="318479"/>
    <lineage>
        <taxon>Eukaryota</taxon>
        <taxon>Metazoa</taxon>
        <taxon>Ecdysozoa</taxon>
        <taxon>Nematoda</taxon>
        <taxon>Chromadorea</taxon>
        <taxon>Rhabditida</taxon>
        <taxon>Spirurina</taxon>
        <taxon>Dracunculoidea</taxon>
        <taxon>Dracunculidae</taxon>
        <taxon>Dracunculus</taxon>
    </lineage>
</organism>
<dbReference type="Proteomes" id="UP000038040">
    <property type="component" value="Unplaced"/>
</dbReference>
<evidence type="ECO:0000313" key="3">
    <source>
        <dbReference type="Proteomes" id="UP000274756"/>
    </source>
</evidence>
<reference evidence="1 3" key="2">
    <citation type="submission" date="2018-11" db="EMBL/GenBank/DDBJ databases">
        <authorList>
            <consortium name="Pathogen Informatics"/>
        </authorList>
    </citation>
    <scope>NUCLEOTIDE SEQUENCE [LARGE SCALE GENOMIC DNA]</scope>
</reference>
<gene>
    <name evidence="1" type="ORF">DME_LOCUS2269</name>
</gene>